<dbReference type="AlphaFoldDB" id="A0A7S3BG93"/>
<feature type="compositionally biased region" description="Low complexity" evidence="1">
    <location>
        <begin position="275"/>
        <end position="284"/>
    </location>
</feature>
<feature type="region of interest" description="Disordered" evidence="1">
    <location>
        <begin position="272"/>
        <end position="314"/>
    </location>
</feature>
<dbReference type="InterPro" id="IPR006015">
    <property type="entry name" value="Universal_stress_UspA"/>
</dbReference>
<accession>A0A7S3BG93</accession>
<evidence type="ECO:0000313" key="3">
    <source>
        <dbReference type="EMBL" id="CAE0132019.1"/>
    </source>
</evidence>
<name>A0A7S3BG93_9VIRI</name>
<dbReference type="PANTHER" id="PTHR31964">
    <property type="entry name" value="ADENINE NUCLEOTIDE ALPHA HYDROLASES-LIKE SUPERFAMILY PROTEIN"/>
    <property type="match status" value="1"/>
</dbReference>
<evidence type="ECO:0000259" key="2">
    <source>
        <dbReference type="Pfam" id="PF00582"/>
    </source>
</evidence>
<dbReference type="Pfam" id="PF00582">
    <property type="entry name" value="Usp"/>
    <property type="match status" value="2"/>
</dbReference>
<sequence length="314" mass="32990">MAMRALRPCTTATRALRHGMAPPRRVSAPWRRAPSGSEADAGTGTKTAASSTGELELKKSERLTSQQWWSVVSPADASRSAPADEVVNEDSLRHIVIAVDDEPASAHAVQWAAKNLVRAGGDLVLLCHIVPFEATSVYAAVGTAANIDFAPGPGTPMPIVPGGQSHPAMATPVQRASLVEHAVKHSEETLLRLAQPLAAGKEVATECCVIIEMTFEDTAKMLAEVADDYEAECIVVGTTHKSWLQRLFLGSVSHHLVTNYSHPVVVVPVPEPDTAGEAAAAEQGSESDTEWLDDADAVAAPSDAEGAGDVSKNA</sequence>
<organism evidence="3">
    <name type="scientific">Prasinoderma singulare</name>
    <dbReference type="NCBI Taxonomy" id="676789"/>
    <lineage>
        <taxon>Eukaryota</taxon>
        <taxon>Viridiplantae</taxon>
        <taxon>Prasinodermophyta</taxon>
        <taxon>Prasinodermophyceae</taxon>
        <taxon>Prasinodermales</taxon>
        <taxon>Prasinodermaceae</taxon>
        <taxon>Prasinoderma</taxon>
    </lineage>
</organism>
<reference evidence="3" key="1">
    <citation type="submission" date="2021-01" db="EMBL/GenBank/DDBJ databases">
        <authorList>
            <person name="Corre E."/>
            <person name="Pelletier E."/>
            <person name="Niang G."/>
            <person name="Scheremetjew M."/>
            <person name="Finn R."/>
            <person name="Kale V."/>
            <person name="Holt S."/>
            <person name="Cochrane G."/>
            <person name="Meng A."/>
            <person name="Brown T."/>
            <person name="Cohen L."/>
        </authorList>
    </citation>
    <scope>NUCLEOTIDE SEQUENCE</scope>
    <source>
        <strain evidence="3">RCC927</strain>
    </source>
</reference>
<feature type="domain" description="UspA" evidence="2">
    <location>
        <begin position="93"/>
        <end position="140"/>
    </location>
</feature>
<dbReference type="EMBL" id="HBHY01005797">
    <property type="protein sequence ID" value="CAE0132019.1"/>
    <property type="molecule type" value="Transcribed_RNA"/>
</dbReference>
<feature type="compositionally biased region" description="Low complexity" evidence="1">
    <location>
        <begin position="39"/>
        <end position="53"/>
    </location>
</feature>
<protein>
    <recommendedName>
        <fullName evidence="2">UspA domain-containing protein</fullName>
    </recommendedName>
</protein>
<feature type="region of interest" description="Disordered" evidence="1">
    <location>
        <begin position="18"/>
        <end position="57"/>
    </location>
</feature>
<dbReference type="SUPFAM" id="SSF52402">
    <property type="entry name" value="Adenine nucleotide alpha hydrolases-like"/>
    <property type="match status" value="1"/>
</dbReference>
<feature type="domain" description="UspA" evidence="2">
    <location>
        <begin position="166"/>
        <end position="268"/>
    </location>
</feature>
<dbReference type="InterPro" id="IPR006016">
    <property type="entry name" value="UspA"/>
</dbReference>
<gene>
    <name evidence="3" type="ORF">PSIN1315_LOCUS3739</name>
</gene>
<dbReference type="PRINTS" id="PR01438">
    <property type="entry name" value="UNVRSLSTRESS"/>
</dbReference>
<evidence type="ECO:0000256" key="1">
    <source>
        <dbReference type="SAM" id="MobiDB-lite"/>
    </source>
</evidence>
<dbReference type="InterPro" id="IPR014729">
    <property type="entry name" value="Rossmann-like_a/b/a_fold"/>
</dbReference>
<feature type="compositionally biased region" description="Low complexity" evidence="1">
    <location>
        <begin position="297"/>
        <end position="307"/>
    </location>
</feature>
<feature type="compositionally biased region" description="Acidic residues" evidence="1">
    <location>
        <begin position="285"/>
        <end position="296"/>
    </location>
</feature>
<dbReference type="Gene3D" id="3.40.50.620">
    <property type="entry name" value="HUPs"/>
    <property type="match status" value="1"/>
</dbReference>
<dbReference type="PANTHER" id="PTHR31964:SF113">
    <property type="entry name" value="USPA DOMAIN-CONTAINING PROTEIN"/>
    <property type="match status" value="1"/>
</dbReference>
<dbReference type="CDD" id="cd23659">
    <property type="entry name" value="USP_At3g01520-like"/>
    <property type="match status" value="1"/>
</dbReference>
<proteinExistence type="predicted"/>